<keyword evidence="2 9" id="KW-0813">Transport</keyword>
<dbReference type="GO" id="GO:0034220">
    <property type="term" value="P:monoatomic ion transmembrane transport"/>
    <property type="evidence" value="ECO:0007669"/>
    <property type="project" value="UniProtKB-KW"/>
</dbReference>
<dbReference type="GO" id="GO:0005886">
    <property type="term" value="C:plasma membrane"/>
    <property type="evidence" value="ECO:0007669"/>
    <property type="project" value="UniProtKB-SubCell"/>
</dbReference>
<feature type="transmembrane region" description="Helical" evidence="9">
    <location>
        <begin position="275"/>
        <end position="299"/>
    </location>
</feature>
<feature type="transmembrane region" description="Helical" evidence="9">
    <location>
        <begin position="22"/>
        <end position="45"/>
    </location>
</feature>
<dbReference type="InterPro" id="IPR000990">
    <property type="entry name" value="Innexin"/>
</dbReference>
<evidence type="ECO:0000256" key="6">
    <source>
        <dbReference type="ARBA" id="ARBA00023065"/>
    </source>
</evidence>
<keyword evidence="6 9" id="KW-0406">Ion transport</keyword>
<keyword evidence="3" id="KW-1003">Cell membrane</keyword>
<keyword evidence="7 9" id="KW-0472">Membrane</keyword>
<dbReference type="PANTHER" id="PTHR11893">
    <property type="entry name" value="INNEXIN"/>
    <property type="match status" value="1"/>
</dbReference>
<evidence type="ECO:0000256" key="8">
    <source>
        <dbReference type="ARBA" id="ARBA00023303"/>
    </source>
</evidence>
<feature type="transmembrane region" description="Helical" evidence="9">
    <location>
        <begin position="95"/>
        <end position="112"/>
    </location>
</feature>
<gene>
    <name evidence="9" type="primary">inx</name>
</gene>
<protein>
    <recommendedName>
        <fullName evidence="9">Innexin</fullName>
    </recommendedName>
</protein>
<keyword evidence="4 9" id="KW-0812">Transmembrane</keyword>
<proteinExistence type="evidence at transcript level"/>
<comment type="function">
    <text evidence="9">Structural component of the gap junctions.</text>
</comment>
<feature type="transmembrane region" description="Helical" evidence="9">
    <location>
        <begin position="187"/>
        <end position="214"/>
    </location>
</feature>
<dbReference type="PROSITE" id="PS51013">
    <property type="entry name" value="PANNEXIN"/>
    <property type="match status" value="1"/>
</dbReference>
<dbReference type="GO" id="GO:0005921">
    <property type="term" value="C:gap junction"/>
    <property type="evidence" value="ECO:0007669"/>
    <property type="project" value="UniProtKB-UniRule"/>
</dbReference>
<evidence type="ECO:0000256" key="5">
    <source>
        <dbReference type="ARBA" id="ARBA00022989"/>
    </source>
</evidence>
<organism evidence="10">
    <name type="scientific">Lymnaea stagnalis</name>
    <name type="common">Great pond snail</name>
    <name type="synonym">Helix stagnalis</name>
    <dbReference type="NCBI Taxonomy" id="6523"/>
    <lineage>
        <taxon>Eukaryota</taxon>
        <taxon>Metazoa</taxon>
        <taxon>Spiralia</taxon>
        <taxon>Lophotrochozoa</taxon>
        <taxon>Mollusca</taxon>
        <taxon>Gastropoda</taxon>
        <taxon>Heterobranchia</taxon>
        <taxon>Euthyneura</taxon>
        <taxon>Panpulmonata</taxon>
        <taxon>Hygrophila</taxon>
        <taxon>Lymnaeoidea</taxon>
        <taxon>Lymnaeidae</taxon>
        <taxon>Lymnaea</taxon>
    </lineage>
</organism>
<reference evidence="10" key="1">
    <citation type="submission" date="2019-09" db="EMBL/GenBank/DDBJ databases">
        <title>Gap junction coding innexin in Lymnaea stagnalis: sequence analysis and characterization in tissues and the central nervous system.</title>
        <authorList>
            <person name="Mersman B.A."/>
            <person name="Jolly S."/>
            <person name="Lin Z."/>
            <person name="Xu F."/>
        </authorList>
    </citation>
    <scope>NUCLEOTIDE SEQUENCE</scope>
    <source>
        <tissue evidence="10">Central nervous system</tissue>
    </source>
</reference>
<evidence type="ECO:0000256" key="9">
    <source>
        <dbReference type="RuleBase" id="RU010713"/>
    </source>
</evidence>
<name>A0A6C0X6W3_LYMST</name>
<sequence>MLNNIICFDANKKIRDEDLCGLFNYLWSAIVLAAMGDFVTILQYAGHPISCWCPAEMPEVQCNYTKALCWVKQNYYVHEDQDIVVNQQEIYSESIAYYPWVPWILFFMAAMLKFPHYIWQSFAHTSGLNLVKLIEMADTHDDIETLAKILQIWLIRTCLSTNSKCDGLRHFLGSIGFFWLGKRQRTYLAGLVLFIKLTYLVVSVGLHLSLNFFIDEDFMWYGYEVFENYLRGIPQFSARFPAQTLCDMEVRESTTNVNRYTVQCILPINRYSEKIFIFVWFWLLMLIIINGWSLFKWGIRLLSPSDRRRFVQGYVEITLYLMKMQKRKMMKRFGHDGVVVFRTLEDAVGVIMANQIFQELYVQLNASLHYS</sequence>
<keyword evidence="8 9" id="KW-0407">Ion channel</keyword>
<comment type="similarity">
    <text evidence="9">Belongs to the pannexin family.</text>
</comment>
<comment type="subcellular location">
    <subcellularLocation>
        <location evidence="1 9">Cell membrane</location>
        <topology evidence="1 9">Multi-pass membrane protein</topology>
    </subcellularLocation>
</comment>
<keyword evidence="5 9" id="KW-1133">Transmembrane helix</keyword>
<dbReference type="AlphaFoldDB" id="A0A6C0X6W3"/>
<evidence type="ECO:0000256" key="3">
    <source>
        <dbReference type="ARBA" id="ARBA00022475"/>
    </source>
</evidence>
<evidence type="ECO:0000256" key="1">
    <source>
        <dbReference type="ARBA" id="ARBA00004651"/>
    </source>
</evidence>
<evidence type="ECO:0000256" key="7">
    <source>
        <dbReference type="ARBA" id="ARBA00023136"/>
    </source>
</evidence>
<dbReference type="PANTHER" id="PTHR11893:SF36">
    <property type="entry name" value="INNEXIN-5"/>
    <property type="match status" value="1"/>
</dbReference>
<accession>A0A6C0X6W3</accession>
<dbReference type="GO" id="GO:0005243">
    <property type="term" value="F:gap junction channel activity"/>
    <property type="evidence" value="ECO:0007669"/>
    <property type="project" value="TreeGrafter"/>
</dbReference>
<evidence type="ECO:0000313" key="10">
    <source>
        <dbReference type="EMBL" id="QIC55132.1"/>
    </source>
</evidence>
<dbReference type="Pfam" id="PF00876">
    <property type="entry name" value="Innexin"/>
    <property type="match status" value="1"/>
</dbReference>
<dbReference type="PRINTS" id="PR01262">
    <property type="entry name" value="INNEXIN"/>
</dbReference>
<dbReference type="EMBL" id="MN480803">
    <property type="protein sequence ID" value="QIC55132.1"/>
    <property type="molecule type" value="mRNA"/>
</dbReference>
<evidence type="ECO:0000256" key="2">
    <source>
        <dbReference type="ARBA" id="ARBA00022448"/>
    </source>
</evidence>
<evidence type="ECO:0000256" key="4">
    <source>
        <dbReference type="ARBA" id="ARBA00022692"/>
    </source>
</evidence>